<organism evidence="1 2">
    <name type="scientific">Sphingobacterium thalpophilum</name>
    <dbReference type="NCBI Taxonomy" id="259"/>
    <lineage>
        <taxon>Bacteria</taxon>
        <taxon>Pseudomonadati</taxon>
        <taxon>Bacteroidota</taxon>
        <taxon>Sphingobacteriia</taxon>
        <taxon>Sphingobacteriales</taxon>
        <taxon>Sphingobacteriaceae</taxon>
        <taxon>Sphingobacterium</taxon>
    </lineage>
</organism>
<protein>
    <submittedName>
        <fullName evidence="1">Uncharacterized protein</fullName>
    </submittedName>
</protein>
<accession>A0A4U9UYB3</accession>
<gene>
    <name evidence="1" type="ORF">NCTC11429_01472</name>
</gene>
<proteinExistence type="predicted"/>
<dbReference type="KEGG" id="stha:NCTC11429_01472"/>
<evidence type="ECO:0000313" key="2">
    <source>
        <dbReference type="Proteomes" id="UP000308196"/>
    </source>
</evidence>
<sequence>MKYYLIILLNIVLYATTSAQLKVYNPGAEQGPKQFTGQFGDTLKVDLKTIHLDPESIFNMPSDSGESSPPY</sequence>
<dbReference type="AlphaFoldDB" id="A0A4U9UYB3"/>
<reference evidence="1 2" key="1">
    <citation type="submission" date="2019-05" db="EMBL/GenBank/DDBJ databases">
        <authorList>
            <consortium name="Pathogen Informatics"/>
        </authorList>
    </citation>
    <scope>NUCLEOTIDE SEQUENCE [LARGE SCALE GENOMIC DNA]</scope>
    <source>
        <strain evidence="1 2">NCTC11429</strain>
    </source>
</reference>
<evidence type="ECO:0000313" key="1">
    <source>
        <dbReference type="EMBL" id="VTR35254.1"/>
    </source>
</evidence>
<dbReference type="Proteomes" id="UP000308196">
    <property type="component" value="Chromosome"/>
</dbReference>
<dbReference type="STRING" id="1123265.GCA_000686625_01909"/>
<name>A0A4U9UYB3_9SPHI</name>
<dbReference type="EMBL" id="LR590484">
    <property type="protein sequence ID" value="VTR35254.1"/>
    <property type="molecule type" value="Genomic_DNA"/>
</dbReference>